<evidence type="ECO:0000313" key="2">
    <source>
        <dbReference type="EMBL" id="OMO64583.1"/>
    </source>
</evidence>
<dbReference type="EMBL" id="AWWV01012772">
    <property type="protein sequence ID" value="OMO64583.1"/>
    <property type="molecule type" value="Genomic_DNA"/>
</dbReference>
<dbReference type="InterPro" id="IPR006566">
    <property type="entry name" value="FBD"/>
</dbReference>
<dbReference type="AlphaFoldDB" id="A0A1R3H2K4"/>
<dbReference type="Gramene" id="OMO64583">
    <property type="protein sequence ID" value="OMO64583"/>
    <property type="gene ID" value="CCACVL1_21658"/>
</dbReference>
<dbReference type="Gene3D" id="1.20.1280.50">
    <property type="match status" value="1"/>
</dbReference>
<comment type="caution">
    <text evidence="2">The sequence shown here is derived from an EMBL/GenBank/DDBJ whole genome shotgun (WGS) entry which is preliminary data.</text>
</comment>
<dbReference type="InterPro" id="IPR036047">
    <property type="entry name" value="F-box-like_dom_sf"/>
</dbReference>
<keyword evidence="3" id="KW-1185">Reference proteome</keyword>
<dbReference type="SMART" id="SM00256">
    <property type="entry name" value="FBOX"/>
    <property type="match status" value="1"/>
</dbReference>
<organism evidence="2 3">
    <name type="scientific">Corchorus capsularis</name>
    <name type="common">Jute</name>
    <dbReference type="NCBI Taxonomy" id="210143"/>
    <lineage>
        <taxon>Eukaryota</taxon>
        <taxon>Viridiplantae</taxon>
        <taxon>Streptophyta</taxon>
        <taxon>Embryophyta</taxon>
        <taxon>Tracheophyta</taxon>
        <taxon>Spermatophyta</taxon>
        <taxon>Magnoliopsida</taxon>
        <taxon>eudicotyledons</taxon>
        <taxon>Gunneridae</taxon>
        <taxon>Pentapetalae</taxon>
        <taxon>rosids</taxon>
        <taxon>malvids</taxon>
        <taxon>Malvales</taxon>
        <taxon>Malvaceae</taxon>
        <taxon>Grewioideae</taxon>
        <taxon>Apeibeae</taxon>
        <taxon>Corchorus</taxon>
    </lineage>
</organism>
<feature type="domain" description="F-box" evidence="1">
    <location>
        <begin position="13"/>
        <end position="60"/>
    </location>
</feature>
<sequence>MATNNGKMTNGGTDHISHLPETVMEHILSLLTMKEAVATRVLSKKWIQFWENHFLLLHHLNFDSSHFRTRNQTLFMNYVDHVLHLRGPIDIDKFTLNSLVELKLNNDFVFDVPPSTLPCLKVLHVDVRQPNVTFLNCLFGCSPILENLSIYGELPFDDDIGFRFEISIPTLITLKIELASPDEFEGCSEHNFNIQTPNLQFLTIQDQIFASYVIPELPSLVEANVGIGPGSRFINNGDISEEEALRVMLVLKGIRIARSLTLWETATAAIGHAFDDFGPLPTFPNLLRLDLCIDSCYGWKLLPHFLTNSPNLEFIKMDKQVPFVDEEEAEIVLDEVTYGWDQPRARPFCLVLNLKEIQMKSLWRSGDEEDVIRYLLWNSMVLETMTINFSEDALEGELDDEDMIDIEELPRGSDRCQLIFD</sequence>
<dbReference type="SUPFAM" id="SSF81383">
    <property type="entry name" value="F-box domain"/>
    <property type="match status" value="1"/>
</dbReference>
<dbReference type="Proteomes" id="UP000188268">
    <property type="component" value="Unassembled WGS sequence"/>
</dbReference>
<dbReference type="STRING" id="210143.A0A1R3H2K4"/>
<dbReference type="Pfam" id="PF00646">
    <property type="entry name" value="F-box"/>
    <property type="match status" value="1"/>
</dbReference>
<dbReference type="PROSITE" id="PS50181">
    <property type="entry name" value="FBOX"/>
    <property type="match status" value="1"/>
</dbReference>
<name>A0A1R3H2K4_COCAP</name>
<dbReference type="InterPro" id="IPR001810">
    <property type="entry name" value="F-box_dom"/>
</dbReference>
<dbReference type="PANTHER" id="PTHR31900">
    <property type="entry name" value="F-BOX/RNI SUPERFAMILY PROTEIN-RELATED"/>
    <property type="match status" value="1"/>
</dbReference>
<dbReference type="OrthoDB" id="1298252at2759"/>
<dbReference type="SUPFAM" id="SSF52047">
    <property type="entry name" value="RNI-like"/>
    <property type="match status" value="1"/>
</dbReference>
<dbReference type="PANTHER" id="PTHR31900:SF34">
    <property type="entry name" value="EMB|CAB62440.1-RELATED"/>
    <property type="match status" value="1"/>
</dbReference>
<reference evidence="2 3" key="1">
    <citation type="submission" date="2013-09" db="EMBL/GenBank/DDBJ databases">
        <title>Corchorus capsularis genome sequencing.</title>
        <authorList>
            <person name="Alam M."/>
            <person name="Haque M.S."/>
            <person name="Islam M.S."/>
            <person name="Emdad E.M."/>
            <person name="Islam M.M."/>
            <person name="Ahmed B."/>
            <person name="Halim A."/>
            <person name="Hossen Q.M.M."/>
            <person name="Hossain M.Z."/>
            <person name="Ahmed R."/>
            <person name="Khan M.M."/>
            <person name="Islam R."/>
            <person name="Rashid M.M."/>
            <person name="Khan S.A."/>
            <person name="Rahman M.S."/>
            <person name="Alam M."/>
        </authorList>
    </citation>
    <scope>NUCLEOTIDE SEQUENCE [LARGE SCALE GENOMIC DNA]</scope>
    <source>
        <strain evidence="3">cv. CVL-1</strain>
        <tissue evidence="2">Whole seedling</tissue>
    </source>
</reference>
<accession>A0A1R3H2K4</accession>
<dbReference type="SMART" id="SM00579">
    <property type="entry name" value="FBD"/>
    <property type="match status" value="1"/>
</dbReference>
<gene>
    <name evidence="2" type="ORF">CCACVL1_21658</name>
</gene>
<evidence type="ECO:0000259" key="1">
    <source>
        <dbReference type="PROSITE" id="PS50181"/>
    </source>
</evidence>
<dbReference type="InterPro" id="IPR050232">
    <property type="entry name" value="FBL13/AtMIF1-like"/>
</dbReference>
<evidence type="ECO:0000313" key="3">
    <source>
        <dbReference type="Proteomes" id="UP000188268"/>
    </source>
</evidence>
<dbReference type="OMA" id="NDFIRFH"/>
<protein>
    <recommendedName>
        <fullName evidence="1">F-box domain-containing protein</fullName>
    </recommendedName>
</protein>
<proteinExistence type="predicted"/>